<dbReference type="EMBL" id="WJXA01000005">
    <property type="protein sequence ID" value="KAF7142629.1"/>
    <property type="molecule type" value="Genomic_DNA"/>
</dbReference>
<dbReference type="OrthoDB" id="1748054at2759"/>
<name>A0A834LMD4_RHOSS</name>
<keyword evidence="3" id="KW-1185">Reference proteome</keyword>
<gene>
    <name evidence="2" type="ORF">RHSIM_Rhsim05G0159400</name>
</gene>
<sequence>MRRVTPQAVFLEATFILLLSWLAFCLSSVSESYEVDAPFGFKSGPPETSMKKHGRGCAKGMEKWGTLLQEQVEGNEATNNKTDELVEAKEEYGRTLASVMAFLKHQGFTG</sequence>
<evidence type="ECO:0000313" key="2">
    <source>
        <dbReference type="EMBL" id="KAF7142629.1"/>
    </source>
</evidence>
<dbReference type="AlphaFoldDB" id="A0A834LMD4"/>
<accession>A0A834LMD4</accession>
<feature type="chain" id="PRO_5032577754" evidence="1">
    <location>
        <begin position="33"/>
        <end position="110"/>
    </location>
</feature>
<protein>
    <submittedName>
        <fullName evidence="2">Uncharacterized protein</fullName>
    </submittedName>
</protein>
<keyword evidence="1" id="KW-0732">Signal</keyword>
<comment type="caution">
    <text evidence="2">The sequence shown here is derived from an EMBL/GenBank/DDBJ whole genome shotgun (WGS) entry which is preliminary data.</text>
</comment>
<evidence type="ECO:0000256" key="1">
    <source>
        <dbReference type="SAM" id="SignalP"/>
    </source>
</evidence>
<organism evidence="2 3">
    <name type="scientific">Rhododendron simsii</name>
    <name type="common">Sims's rhododendron</name>
    <dbReference type="NCBI Taxonomy" id="118357"/>
    <lineage>
        <taxon>Eukaryota</taxon>
        <taxon>Viridiplantae</taxon>
        <taxon>Streptophyta</taxon>
        <taxon>Embryophyta</taxon>
        <taxon>Tracheophyta</taxon>
        <taxon>Spermatophyta</taxon>
        <taxon>Magnoliopsida</taxon>
        <taxon>eudicotyledons</taxon>
        <taxon>Gunneridae</taxon>
        <taxon>Pentapetalae</taxon>
        <taxon>asterids</taxon>
        <taxon>Ericales</taxon>
        <taxon>Ericaceae</taxon>
        <taxon>Ericoideae</taxon>
        <taxon>Rhodoreae</taxon>
        <taxon>Rhododendron</taxon>
    </lineage>
</organism>
<feature type="signal peptide" evidence="1">
    <location>
        <begin position="1"/>
        <end position="32"/>
    </location>
</feature>
<dbReference type="Proteomes" id="UP000626092">
    <property type="component" value="Unassembled WGS sequence"/>
</dbReference>
<proteinExistence type="predicted"/>
<evidence type="ECO:0000313" key="3">
    <source>
        <dbReference type="Proteomes" id="UP000626092"/>
    </source>
</evidence>
<reference evidence="2" key="1">
    <citation type="submission" date="2019-11" db="EMBL/GenBank/DDBJ databases">
        <authorList>
            <person name="Liu Y."/>
            <person name="Hou J."/>
            <person name="Li T.-Q."/>
            <person name="Guan C.-H."/>
            <person name="Wu X."/>
            <person name="Wu H.-Z."/>
            <person name="Ling F."/>
            <person name="Zhang R."/>
            <person name="Shi X.-G."/>
            <person name="Ren J.-P."/>
            <person name="Chen E.-F."/>
            <person name="Sun J.-M."/>
        </authorList>
    </citation>
    <scope>NUCLEOTIDE SEQUENCE</scope>
    <source>
        <strain evidence="2">Adult_tree_wgs_1</strain>
        <tissue evidence="2">Leaves</tissue>
    </source>
</reference>